<name>A0A956NGT4_UNCEI</name>
<sequence>MSPHLDFSFGFGPGGRRKEPGESTRILVLGDFSGRSSRGEVEPLGNRKPRKVDLDTFDDVFAMLAPQLRLDVSPDLTVTITPREIDDLHPDAIFQSVSAFDELRTLRARLADPKTFADAARTLGGGAGSSSAGGTSAPSASESAPASAPDATSAGAPPGGEASSGDGLTEFQRLLGGTGGNRSPGAGGAGATGGASSRGDRSATSPAGRVRSWIEELVGAHIVPDRDPSQDLYLVAIDDTIGELLRAILHHPQFQAHESAWRSLQQLVQDGAEIESMELFLLDASETEWTEDLLSGTGLAGLLSADRNPGDPAWSWVVVDPRVGSDERSIQAMEALTQLAAKAGTAVVGSASPQLLGTDSLEDQVDSGTWSTPTGTLESAWNGLRSNAAADHLALLIPRVLLRLPYGKATEPLDRLSFEELGGREGHEAYLWGNPAYSIALAASMAAESEHAPVFGPVSARAAGLGSLTLTGLPVHVLKDDDGPGMKPCAEAFLTERAAEELTKRGFTAVVSIRNADRAKVWRLRSVASSDD</sequence>
<feature type="compositionally biased region" description="Low complexity" evidence="1">
    <location>
        <begin position="194"/>
        <end position="205"/>
    </location>
</feature>
<feature type="compositionally biased region" description="Gly residues" evidence="1">
    <location>
        <begin position="176"/>
        <end position="193"/>
    </location>
</feature>
<evidence type="ECO:0000313" key="3">
    <source>
        <dbReference type="EMBL" id="MCA9757593.1"/>
    </source>
</evidence>
<reference evidence="3" key="2">
    <citation type="journal article" date="2021" name="Microbiome">
        <title>Successional dynamics and alternative stable states in a saline activated sludge microbial community over 9 years.</title>
        <authorList>
            <person name="Wang Y."/>
            <person name="Ye J."/>
            <person name="Ju F."/>
            <person name="Liu L."/>
            <person name="Boyd J.A."/>
            <person name="Deng Y."/>
            <person name="Parks D.H."/>
            <person name="Jiang X."/>
            <person name="Yin X."/>
            <person name="Woodcroft B.J."/>
            <person name="Tyson G.W."/>
            <person name="Hugenholtz P."/>
            <person name="Polz M.F."/>
            <person name="Zhang T."/>
        </authorList>
    </citation>
    <scope>NUCLEOTIDE SEQUENCE</scope>
    <source>
        <strain evidence="3">HKST-UBA02</strain>
    </source>
</reference>
<dbReference type="InterPro" id="IPR010269">
    <property type="entry name" value="T6SS_TssC-like"/>
</dbReference>
<gene>
    <name evidence="3" type="ORF">KDA27_17440</name>
</gene>
<dbReference type="Pfam" id="PF05591">
    <property type="entry name" value="T6SS_VipA"/>
    <property type="match status" value="1"/>
</dbReference>
<accession>A0A956NGT4</accession>
<comment type="caution">
    <text evidence="3">The sequence shown here is derived from an EMBL/GenBank/DDBJ whole genome shotgun (WGS) entry which is preliminary data.</text>
</comment>
<proteinExistence type="predicted"/>
<feature type="region of interest" description="Disordered" evidence="1">
    <location>
        <begin position="122"/>
        <end position="208"/>
    </location>
</feature>
<feature type="compositionally biased region" description="Low complexity" evidence="1">
    <location>
        <begin position="129"/>
        <end position="167"/>
    </location>
</feature>
<dbReference type="PANTHER" id="PTHR35565:SF1">
    <property type="entry name" value="TYPE VI SECRETION SYSTEM CONTRACTILE SHEATH LARGE SUBUNIT"/>
    <property type="match status" value="1"/>
</dbReference>
<evidence type="ECO:0000256" key="1">
    <source>
        <dbReference type="SAM" id="MobiDB-lite"/>
    </source>
</evidence>
<feature type="domain" description="TssC1 N-terminal" evidence="2">
    <location>
        <begin position="234"/>
        <end position="521"/>
    </location>
</feature>
<protein>
    <submittedName>
        <fullName evidence="3">Type VI secretion system contractile sheath large subunit</fullName>
    </submittedName>
</protein>
<dbReference type="AlphaFoldDB" id="A0A956NGT4"/>
<dbReference type="Proteomes" id="UP000739538">
    <property type="component" value="Unassembled WGS sequence"/>
</dbReference>
<evidence type="ECO:0000313" key="4">
    <source>
        <dbReference type="Proteomes" id="UP000739538"/>
    </source>
</evidence>
<dbReference type="EMBL" id="JAGQHS010000107">
    <property type="protein sequence ID" value="MCA9757593.1"/>
    <property type="molecule type" value="Genomic_DNA"/>
</dbReference>
<feature type="region of interest" description="Disordered" evidence="1">
    <location>
        <begin position="1"/>
        <end position="22"/>
    </location>
</feature>
<dbReference type="PANTHER" id="PTHR35565">
    <property type="entry name" value="CYTOPLASMIC PROTEIN-RELATED"/>
    <property type="match status" value="1"/>
</dbReference>
<evidence type="ECO:0000259" key="2">
    <source>
        <dbReference type="Pfam" id="PF05943"/>
    </source>
</evidence>
<dbReference type="InterPro" id="IPR044031">
    <property type="entry name" value="TssC1_N"/>
</dbReference>
<reference evidence="3" key="1">
    <citation type="submission" date="2020-04" db="EMBL/GenBank/DDBJ databases">
        <authorList>
            <person name="Zhang T."/>
        </authorList>
    </citation>
    <scope>NUCLEOTIDE SEQUENCE</scope>
    <source>
        <strain evidence="3">HKST-UBA02</strain>
    </source>
</reference>
<organism evidence="3 4">
    <name type="scientific">Eiseniibacteriota bacterium</name>
    <dbReference type="NCBI Taxonomy" id="2212470"/>
    <lineage>
        <taxon>Bacteria</taxon>
        <taxon>Candidatus Eiseniibacteriota</taxon>
    </lineage>
</organism>
<dbReference type="InterPro" id="IPR008312">
    <property type="entry name" value="T6SS_TssB1"/>
</dbReference>
<dbReference type="Pfam" id="PF05943">
    <property type="entry name" value="VipB"/>
    <property type="match status" value="1"/>
</dbReference>